<feature type="domain" description="HAT C-terminal dimerisation" evidence="3">
    <location>
        <begin position="569"/>
        <end position="619"/>
    </location>
</feature>
<accession>A0A678TL33</accession>
<reference evidence="5" key="1">
    <citation type="submission" date="2018-04" db="EMBL/GenBank/DDBJ databases">
        <title>Comparative Analysis of Homologous Sequences of Saccharum officinarum and Saccharum spontaneum Reveals Independent Polyploidization Events.</title>
        <authorList>
            <person name="Sharma A."/>
            <person name="Song J."/>
            <person name="Lin Q."/>
            <person name="Singh R."/>
            <person name="Ramos N."/>
            <person name="Wang K."/>
            <person name="Zhang J."/>
            <person name="Ming R."/>
            <person name="Yu Q."/>
        </authorList>
    </citation>
    <scope>NUCLEOTIDE SEQUENCE</scope>
</reference>
<dbReference type="GO" id="GO:0003677">
    <property type="term" value="F:DNA binding"/>
    <property type="evidence" value="ECO:0007669"/>
    <property type="project" value="UniProtKB-KW"/>
</dbReference>
<evidence type="ECO:0000256" key="1">
    <source>
        <dbReference type="ARBA" id="ARBA00023125"/>
    </source>
</evidence>
<dbReference type="InterPro" id="IPR012337">
    <property type="entry name" value="RNaseH-like_sf"/>
</dbReference>
<proteinExistence type="predicted"/>
<dbReference type="InterPro" id="IPR025525">
    <property type="entry name" value="hAT-like_transposase_RNase-H"/>
</dbReference>
<keyword evidence="1" id="KW-0238">DNA-binding</keyword>
<dbReference type="InterPro" id="IPR008906">
    <property type="entry name" value="HATC_C_dom"/>
</dbReference>
<dbReference type="PANTHER" id="PTHR46481:SF11">
    <property type="entry name" value="ZINC FINGER BED DOMAIN-CONTAINING PROTEIN RICESLEEPER 2-LIKE"/>
    <property type="match status" value="1"/>
</dbReference>
<dbReference type="InterPro" id="IPR052035">
    <property type="entry name" value="ZnF_BED_domain_contain"/>
</dbReference>
<dbReference type="PANTHER" id="PTHR46481">
    <property type="entry name" value="ZINC FINGER BED DOMAIN-CONTAINING PROTEIN 4"/>
    <property type="match status" value="1"/>
</dbReference>
<evidence type="ECO:0000259" key="4">
    <source>
        <dbReference type="Pfam" id="PF14372"/>
    </source>
</evidence>
<feature type="region of interest" description="Disordered" evidence="2">
    <location>
        <begin position="1"/>
        <end position="61"/>
    </location>
</feature>
<sequence length="636" mass="70953">MTNTLKRHIYGCSRHDDGPPAKQQRPVPSAPAGPERPLAPPVASSSIFPEPSQAAQPGQRSWFNQEECAAELVRMIASHGYPSSIVEDECFRSLLRGLNPFFQMPSRAAVEGICHSRAEEAMSQLKETVARCPGQISLATGIAETAGEGRALYMACQFVDDEWAFQKWIVQVFKVVRFPPYNHSELLGAAEEVCLDVPERVLEQFSLPTTSAALEEAVRRWGLLPGRLCSVAWCQELQERLRRQDFLEDYSCRESFRFSAKPVVPVVTYTSDVLDSAATLFHKALDGNNEVACLNTLKSLRLSHEERARRFSELGLNHVGRYDKRWYSYYCGLEVLHKEHSENNPALAVVEEERPDFSESQLTEMLSEIRVSRERQPPPMFCRVRDGRVVTKKPSSRHKESLFTDLLRKIFGTIYRAIEAISSPGCATASLCLGEVKKVRDVVQSEAMDACRNVPKAIAYSKGGFGPGEDANVVLLEAQGKLDKFLEDSYVYLSIPAVLDPRFKLEGVRSVFSEVFDESVAPANFSVVGKKIEDMFRDYSEGGMTGGASPAAMDVDGTSQQKESTTMDELEHYLEDGVVVHGGEAAAGFDVLQWWKENEVRYPTVARMARDALAMPASDLLSPEHLSRIRSMARSY</sequence>
<name>A0A678TL33_SACSP</name>
<organism evidence="5">
    <name type="scientific">Saccharum spontaneum</name>
    <name type="common">Wild sugarcane</name>
    <dbReference type="NCBI Taxonomy" id="62335"/>
    <lineage>
        <taxon>Eukaryota</taxon>
        <taxon>Viridiplantae</taxon>
        <taxon>Streptophyta</taxon>
        <taxon>Embryophyta</taxon>
        <taxon>Tracheophyta</taxon>
        <taxon>Spermatophyta</taxon>
        <taxon>Magnoliopsida</taxon>
        <taxon>Liliopsida</taxon>
        <taxon>Poales</taxon>
        <taxon>Poaceae</taxon>
        <taxon>PACMAD clade</taxon>
        <taxon>Panicoideae</taxon>
        <taxon>Andropogonodae</taxon>
        <taxon>Andropogoneae</taxon>
        <taxon>Saccharinae</taxon>
        <taxon>Saccharum</taxon>
        <taxon>Saccharum officinarum species complex</taxon>
    </lineage>
</organism>
<gene>
    <name evidence="5" type="ORF">SS48H02_000006</name>
</gene>
<feature type="compositionally biased region" description="Polar residues" evidence="2">
    <location>
        <begin position="43"/>
        <end position="61"/>
    </location>
</feature>
<dbReference type="SUPFAM" id="SSF53098">
    <property type="entry name" value="Ribonuclease H-like"/>
    <property type="match status" value="1"/>
</dbReference>
<dbReference type="Pfam" id="PF14372">
    <property type="entry name" value="hAT-like_RNase-H"/>
    <property type="match status" value="1"/>
</dbReference>
<dbReference type="GO" id="GO:0046983">
    <property type="term" value="F:protein dimerization activity"/>
    <property type="evidence" value="ECO:0007669"/>
    <property type="project" value="InterPro"/>
</dbReference>
<evidence type="ECO:0008006" key="6">
    <source>
        <dbReference type="Google" id="ProtNLM"/>
    </source>
</evidence>
<protein>
    <recommendedName>
        <fullName evidence="6">HAT C-terminal dimerisation domain-containing protein</fullName>
    </recommendedName>
</protein>
<evidence type="ECO:0000256" key="2">
    <source>
        <dbReference type="SAM" id="MobiDB-lite"/>
    </source>
</evidence>
<dbReference type="Pfam" id="PF05699">
    <property type="entry name" value="Dimer_Tnp_hAT"/>
    <property type="match status" value="1"/>
</dbReference>
<dbReference type="EMBL" id="MH182544">
    <property type="protein sequence ID" value="AWA44930.1"/>
    <property type="molecule type" value="Genomic_DNA"/>
</dbReference>
<feature type="domain" description="hAT-like transposase RNase-H fold" evidence="4">
    <location>
        <begin position="426"/>
        <end position="539"/>
    </location>
</feature>
<evidence type="ECO:0000259" key="3">
    <source>
        <dbReference type="Pfam" id="PF05699"/>
    </source>
</evidence>
<evidence type="ECO:0000313" key="5">
    <source>
        <dbReference type="EMBL" id="AWA44930.1"/>
    </source>
</evidence>
<dbReference type="AlphaFoldDB" id="A0A678TL33"/>